<dbReference type="KEGG" id="mff:MFFC18_07350"/>
<evidence type="ECO:0000313" key="2">
    <source>
        <dbReference type="Proteomes" id="UP000322214"/>
    </source>
</evidence>
<keyword evidence="2" id="KW-1185">Reference proteome</keyword>
<protein>
    <submittedName>
        <fullName evidence="1">Uncharacterized protein</fullName>
    </submittedName>
</protein>
<proteinExistence type="predicted"/>
<organism evidence="1 2">
    <name type="scientific">Mariniblastus fucicola</name>
    <dbReference type="NCBI Taxonomy" id="980251"/>
    <lineage>
        <taxon>Bacteria</taxon>
        <taxon>Pseudomonadati</taxon>
        <taxon>Planctomycetota</taxon>
        <taxon>Planctomycetia</taxon>
        <taxon>Pirellulales</taxon>
        <taxon>Pirellulaceae</taxon>
        <taxon>Mariniblastus</taxon>
    </lineage>
</organism>
<dbReference type="AlphaFoldDB" id="A0A5B9P3U9"/>
<dbReference type="Proteomes" id="UP000322214">
    <property type="component" value="Chromosome"/>
</dbReference>
<gene>
    <name evidence="1" type="ORF">MFFC18_07350</name>
</gene>
<dbReference type="EMBL" id="CP042912">
    <property type="protein sequence ID" value="QEG20884.1"/>
    <property type="molecule type" value="Genomic_DNA"/>
</dbReference>
<evidence type="ECO:0000313" key="1">
    <source>
        <dbReference type="EMBL" id="QEG20884.1"/>
    </source>
</evidence>
<reference evidence="1 2" key="1">
    <citation type="submission" date="2019-08" db="EMBL/GenBank/DDBJ databases">
        <title>Deep-cultivation of Planctomycetes and their phenomic and genomic characterization uncovers novel biology.</title>
        <authorList>
            <person name="Wiegand S."/>
            <person name="Jogler M."/>
            <person name="Boedeker C."/>
            <person name="Pinto D."/>
            <person name="Vollmers J."/>
            <person name="Rivas-Marin E."/>
            <person name="Kohn T."/>
            <person name="Peeters S.H."/>
            <person name="Heuer A."/>
            <person name="Rast P."/>
            <person name="Oberbeckmann S."/>
            <person name="Bunk B."/>
            <person name="Jeske O."/>
            <person name="Meyerdierks A."/>
            <person name="Storesund J.E."/>
            <person name="Kallscheuer N."/>
            <person name="Luecker S."/>
            <person name="Lage O.M."/>
            <person name="Pohl T."/>
            <person name="Merkel B.J."/>
            <person name="Hornburger P."/>
            <person name="Mueller R.-W."/>
            <person name="Bruemmer F."/>
            <person name="Labrenz M."/>
            <person name="Spormann A.M."/>
            <person name="Op den Camp H."/>
            <person name="Overmann J."/>
            <person name="Amann R."/>
            <person name="Jetten M.S.M."/>
            <person name="Mascher T."/>
            <person name="Medema M.H."/>
            <person name="Devos D.P."/>
            <person name="Kaster A.-K."/>
            <person name="Ovreas L."/>
            <person name="Rohde M."/>
            <person name="Galperin M.Y."/>
            <person name="Jogler C."/>
        </authorList>
    </citation>
    <scope>NUCLEOTIDE SEQUENCE [LARGE SCALE GENOMIC DNA]</scope>
    <source>
        <strain evidence="1 2">FC18</strain>
    </source>
</reference>
<sequence>MTSVSQPQHPKLIASGCDIPKANFRYSRLNALLLRYSVIEPQISRFLVMGD</sequence>
<accession>A0A5B9P3U9</accession>
<name>A0A5B9P3U9_9BACT</name>